<feature type="transmembrane region" description="Helical" evidence="6">
    <location>
        <begin position="61"/>
        <end position="86"/>
    </location>
</feature>
<accession>A0ABU5SX86</accession>
<feature type="transmembrane region" description="Helical" evidence="6">
    <location>
        <begin position="29"/>
        <end position="49"/>
    </location>
</feature>
<comment type="caution">
    <text evidence="7">The sequence shown here is derived from an EMBL/GenBank/DDBJ whole genome shotgun (WGS) entry which is preliminary data.</text>
</comment>
<proteinExistence type="predicted"/>
<evidence type="ECO:0000256" key="5">
    <source>
        <dbReference type="ARBA" id="ARBA00023136"/>
    </source>
</evidence>
<reference evidence="7 8" key="1">
    <citation type="submission" date="2023-12" db="EMBL/GenBank/DDBJ databases">
        <title>Baltic Sea Cyanobacteria.</title>
        <authorList>
            <person name="Delbaje E."/>
            <person name="Fewer D.P."/>
            <person name="Shishido T.K."/>
        </authorList>
    </citation>
    <scope>NUCLEOTIDE SEQUENCE [LARGE SCALE GENOMIC DNA]</scope>
    <source>
        <strain evidence="7 8">UHCC 0281</strain>
    </source>
</reference>
<evidence type="ECO:0000313" key="7">
    <source>
        <dbReference type="EMBL" id="MEA5443145.1"/>
    </source>
</evidence>
<feature type="transmembrane region" description="Helical" evidence="6">
    <location>
        <begin position="141"/>
        <end position="161"/>
    </location>
</feature>
<sequence>MSPWSPPSLESLRRRLPSPPNWLALPGGLRPWITLASLGFVMAALLSHGRQLVQLRLDGQGWLWLLLGVGVSLLSLLINGVAWGVILRWLGLRPDWAEVVELHVATNLRKFLPGGLWHLASRVQRLRHEGAPLAAPVGTSMALVAVLLDPLVAAVAALALVPLGGWQGGLGLVSLLPLGLLLPRWLDPLLARLERRRARELGLEEELEQELVQGAPLVQSIGLRGYPWAPLLAELAFVLLRFAAFCCCIRAFDLPLGTDAPIWLAGFALAWTAGLVVPGAPGGLGVFEAVLLLRMGLTLPEAPLLAVALSYRLIVTLTDLLAAALVALDRRLVREPPVATPPSGSPSQ</sequence>
<dbReference type="InterPro" id="IPR022791">
    <property type="entry name" value="L-PG_synthase/AglD"/>
</dbReference>
<keyword evidence="4 6" id="KW-1133">Transmembrane helix</keyword>
<evidence type="ECO:0000256" key="3">
    <source>
        <dbReference type="ARBA" id="ARBA00022692"/>
    </source>
</evidence>
<feature type="transmembrane region" description="Helical" evidence="6">
    <location>
        <begin position="264"/>
        <end position="284"/>
    </location>
</feature>
<comment type="subcellular location">
    <subcellularLocation>
        <location evidence="1">Cell membrane</location>
        <topology evidence="1">Multi-pass membrane protein</topology>
    </subcellularLocation>
</comment>
<organism evidence="7 8">
    <name type="scientific">Cyanobium gracile UHCC 0281</name>
    <dbReference type="NCBI Taxonomy" id="3110309"/>
    <lineage>
        <taxon>Bacteria</taxon>
        <taxon>Bacillati</taxon>
        <taxon>Cyanobacteriota</taxon>
        <taxon>Cyanophyceae</taxon>
        <taxon>Synechococcales</taxon>
        <taxon>Prochlorococcaceae</taxon>
        <taxon>Cyanobium</taxon>
    </lineage>
</organism>
<evidence type="ECO:0000256" key="6">
    <source>
        <dbReference type="SAM" id="Phobius"/>
    </source>
</evidence>
<feature type="transmembrane region" description="Helical" evidence="6">
    <location>
        <begin position="304"/>
        <end position="328"/>
    </location>
</feature>
<evidence type="ECO:0000313" key="8">
    <source>
        <dbReference type="Proteomes" id="UP001302329"/>
    </source>
</evidence>
<dbReference type="Pfam" id="PF03706">
    <property type="entry name" value="LPG_synthase_TM"/>
    <property type="match status" value="1"/>
</dbReference>
<dbReference type="EMBL" id="JAYGHY010000038">
    <property type="protein sequence ID" value="MEA5443145.1"/>
    <property type="molecule type" value="Genomic_DNA"/>
</dbReference>
<evidence type="ECO:0000256" key="4">
    <source>
        <dbReference type="ARBA" id="ARBA00022989"/>
    </source>
</evidence>
<evidence type="ECO:0000256" key="2">
    <source>
        <dbReference type="ARBA" id="ARBA00022475"/>
    </source>
</evidence>
<keyword evidence="3 6" id="KW-0812">Transmembrane</keyword>
<protein>
    <submittedName>
        <fullName evidence="7">Lysylphosphatidylglycerol synthase domain-containing protein</fullName>
    </submittedName>
</protein>
<feature type="transmembrane region" description="Helical" evidence="6">
    <location>
        <begin position="231"/>
        <end position="252"/>
    </location>
</feature>
<name>A0ABU5SX86_9CYAN</name>
<keyword evidence="5 6" id="KW-0472">Membrane</keyword>
<keyword evidence="8" id="KW-1185">Reference proteome</keyword>
<evidence type="ECO:0000256" key="1">
    <source>
        <dbReference type="ARBA" id="ARBA00004651"/>
    </source>
</evidence>
<feature type="transmembrane region" description="Helical" evidence="6">
    <location>
        <begin position="168"/>
        <end position="186"/>
    </location>
</feature>
<dbReference type="Proteomes" id="UP001302329">
    <property type="component" value="Unassembled WGS sequence"/>
</dbReference>
<keyword evidence="2" id="KW-1003">Cell membrane</keyword>
<gene>
    <name evidence="7" type="ORF">VB739_11335</name>
</gene>
<dbReference type="RefSeq" id="WP_323357158.1">
    <property type="nucleotide sequence ID" value="NZ_JAYGHY010000038.1"/>
</dbReference>